<keyword evidence="13" id="KW-1185">Reference proteome</keyword>
<keyword evidence="9" id="KW-0175">Coiled coil</keyword>
<evidence type="ECO:0000256" key="8">
    <source>
        <dbReference type="PROSITE-ProRule" id="PRU10141"/>
    </source>
</evidence>
<organism evidence="12 13">
    <name type="scientific">Nyssa sinensis</name>
    <dbReference type="NCBI Taxonomy" id="561372"/>
    <lineage>
        <taxon>Eukaryota</taxon>
        <taxon>Viridiplantae</taxon>
        <taxon>Streptophyta</taxon>
        <taxon>Embryophyta</taxon>
        <taxon>Tracheophyta</taxon>
        <taxon>Spermatophyta</taxon>
        <taxon>Magnoliopsida</taxon>
        <taxon>eudicotyledons</taxon>
        <taxon>Gunneridae</taxon>
        <taxon>Pentapetalae</taxon>
        <taxon>asterids</taxon>
        <taxon>Cornales</taxon>
        <taxon>Nyssaceae</taxon>
        <taxon>Nyssa</taxon>
    </lineage>
</organism>
<sequence>MARDTQDLSRLKHRRSSADKSDEPSKRRKHRHHRHSSRRKHEEDETKREVEIKEEEEVIKTDKGEDVTLPARPPLVGVVSGSNSPPDYDMEEGEIVEDEGFGGDDTAKKKGGDDLESGEIRTVEVRGQSDNYKTGVHEVQDGVALSSSLPPENNLDRNGQDSKTMGEDKSDDELVNSVTVDRKENTAGGSKIHDETGVQRNSSSEHHTNGDTAYGSCKEDSRPDIGSGSPIKGSYKQKSYYDDESGARDQIKSLSSENTRDRHKIVAHLPSPEKYHEEVHSRNRSRLRGEAEERSRSQIILQAAAPLKTMHQPYTAYHFDNRKTMSDLDDEEMVGRSRDYHRGSRDLLRDKESECFERVGSRETWDRDMQGRRETRQKDRVGREIDRDRKREEDRDRDLNQDRERTRERDRDSARERGKERVTVREREKERERESGRERNRDKEGYRVGRHWKYENVDDGYGDRDSYNDSRHRRHDETGHRDRVRKNGQEKVNRVKNDISKVDKEKIKRDEDELEDYRERIALQLEDKKEEDLDRIKEESRRRSKAILEKYNTQQLQQQHEPYSVDIGEQVEQPFHQSEAVNVVPEVLDDQGEGADIYVAHPLFSVSKSPPENGISAFERTSGAGGLGEGTPKSERSDDMFCDDIFGVSPAGVRKPGKGDGFAIETSGLHDNWDDSEGYYSYRFGEILDGRYEITAALGKGVFSTVVRTKDLNAGAGDPEDVAIKIIRNNETMYRAGLEELVILKKLVVADPENRRHCKFGRNIGLKLTAVRAYAKQLFIALKHLKNCGVLHCDIKPDNMLVNEVKNVLKLCDFGNAMFAGKNEITPYLVSRFYRAPEIILGLPYDHSLDIWSAGCCLFELYSGKVLFPGSTNNDMLRLHMELKGPFPKKMLRKGAFTDQHFDQDLNLLATEEDPVTKTIKRLILNIRPKDIGTIVINSPGVDPKMLANFKDLLEKIFVLDPDKRQGSLSGICSVSVDIYQCYETIIQCSRCIKGTLEK</sequence>
<dbReference type="PANTHER" id="PTHR24058">
    <property type="entry name" value="DUAL SPECIFICITY PROTEIN KINASE"/>
    <property type="match status" value="1"/>
</dbReference>
<reference evidence="12 13" key="1">
    <citation type="submission" date="2019-09" db="EMBL/GenBank/DDBJ databases">
        <title>A chromosome-level genome assembly of the Chinese tupelo Nyssa sinensis.</title>
        <authorList>
            <person name="Yang X."/>
            <person name="Kang M."/>
            <person name="Yang Y."/>
            <person name="Xiong H."/>
            <person name="Wang M."/>
            <person name="Zhang Z."/>
            <person name="Wang Z."/>
            <person name="Wu H."/>
            <person name="Ma T."/>
            <person name="Liu J."/>
            <person name="Xi Z."/>
        </authorList>
    </citation>
    <scope>NUCLEOTIDE SEQUENCE [LARGE SCALE GENOMIC DNA]</scope>
    <source>
        <strain evidence="12">J267</strain>
        <tissue evidence="12">Leaf</tissue>
    </source>
</reference>
<evidence type="ECO:0000256" key="10">
    <source>
        <dbReference type="SAM" id="MobiDB-lite"/>
    </source>
</evidence>
<dbReference type="GO" id="GO:0005524">
    <property type="term" value="F:ATP binding"/>
    <property type="evidence" value="ECO:0007669"/>
    <property type="project" value="UniProtKB-UniRule"/>
</dbReference>
<evidence type="ECO:0000256" key="1">
    <source>
        <dbReference type="ARBA" id="ARBA00012513"/>
    </source>
</evidence>
<evidence type="ECO:0000256" key="6">
    <source>
        <dbReference type="ARBA" id="ARBA00022840"/>
    </source>
</evidence>
<keyword evidence="4 8" id="KW-0547">Nucleotide-binding</keyword>
<feature type="compositionally biased region" description="Basic and acidic residues" evidence="10">
    <location>
        <begin position="239"/>
        <end position="251"/>
    </location>
</feature>
<feature type="compositionally biased region" description="Basic and acidic residues" evidence="10">
    <location>
        <begin position="1"/>
        <end position="25"/>
    </location>
</feature>
<evidence type="ECO:0000256" key="4">
    <source>
        <dbReference type="ARBA" id="ARBA00022741"/>
    </source>
</evidence>
<feature type="region of interest" description="Disordered" evidence="10">
    <location>
        <begin position="1"/>
        <end position="295"/>
    </location>
</feature>
<dbReference type="Gene3D" id="1.10.510.10">
    <property type="entry name" value="Transferase(Phosphotransferase) domain 1"/>
    <property type="match status" value="1"/>
</dbReference>
<feature type="compositionally biased region" description="Basic and acidic residues" evidence="10">
    <location>
        <begin position="271"/>
        <end position="295"/>
    </location>
</feature>
<feature type="binding site" evidence="8">
    <location>
        <position position="725"/>
    </location>
    <ligand>
        <name>ATP</name>
        <dbReference type="ChEBI" id="CHEBI:30616"/>
    </ligand>
</feature>
<feature type="compositionally biased region" description="Basic and acidic residues" evidence="10">
    <location>
        <begin position="154"/>
        <end position="168"/>
    </location>
</feature>
<dbReference type="AlphaFoldDB" id="A0A5J5ADX6"/>
<evidence type="ECO:0000256" key="3">
    <source>
        <dbReference type="ARBA" id="ARBA00022679"/>
    </source>
</evidence>
<feature type="coiled-coil region" evidence="9">
    <location>
        <begin position="500"/>
        <end position="542"/>
    </location>
</feature>
<dbReference type="InterPro" id="IPR017441">
    <property type="entry name" value="Protein_kinase_ATP_BS"/>
</dbReference>
<dbReference type="Proteomes" id="UP000325577">
    <property type="component" value="Linkage Group LG20"/>
</dbReference>
<feature type="compositionally biased region" description="Acidic residues" evidence="10">
    <location>
        <begin position="88"/>
        <end position="102"/>
    </location>
</feature>
<dbReference type="InterPro" id="IPR000719">
    <property type="entry name" value="Prot_kinase_dom"/>
</dbReference>
<dbReference type="PROSITE" id="PS00107">
    <property type="entry name" value="PROTEIN_KINASE_ATP"/>
    <property type="match status" value="1"/>
</dbReference>
<dbReference type="InterPro" id="IPR011009">
    <property type="entry name" value="Kinase-like_dom_sf"/>
</dbReference>
<protein>
    <recommendedName>
        <fullName evidence="1">non-specific serine/threonine protein kinase</fullName>
        <ecNumber evidence="1">2.7.11.1</ecNumber>
    </recommendedName>
</protein>
<name>A0A5J5ADX6_9ASTE</name>
<dbReference type="OrthoDB" id="3967at2759"/>
<feature type="compositionally biased region" description="Basic and acidic residues" evidence="10">
    <location>
        <begin position="105"/>
        <end position="124"/>
    </location>
</feature>
<dbReference type="SMART" id="SM00220">
    <property type="entry name" value="S_TKc"/>
    <property type="match status" value="1"/>
</dbReference>
<keyword evidence="6 8" id="KW-0067">ATP-binding</keyword>
<dbReference type="Gene3D" id="3.30.200.20">
    <property type="entry name" value="Phosphorylase Kinase, domain 1"/>
    <property type="match status" value="1"/>
</dbReference>
<evidence type="ECO:0000256" key="5">
    <source>
        <dbReference type="ARBA" id="ARBA00022777"/>
    </source>
</evidence>
<dbReference type="InterPro" id="IPR008271">
    <property type="entry name" value="Ser/Thr_kinase_AS"/>
</dbReference>
<dbReference type="PROSITE" id="PS50011">
    <property type="entry name" value="PROTEIN_KINASE_DOM"/>
    <property type="match status" value="1"/>
</dbReference>
<dbReference type="FunFam" id="1.10.510.10:FF:000078">
    <property type="entry name" value="Serine/threonine-protein kinase PRP4 homolog"/>
    <property type="match status" value="1"/>
</dbReference>
<dbReference type="GO" id="GO:0004674">
    <property type="term" value="F:protein serine/threonine kinase activity"/>
    <property type="evidence" value="ECO:0007669"/>
    <property type="project" value="UniProtKB-KW"/>
</dbReference>
<proteinExistence type="inferred from homology"/>
<evidence type="ECO:0000256" key="7">
    <source>
        <dbReference type="ARBA" id="ARBA00023596"/>
    </source>
</evidence>
<dbReference type="PROSITE" id="PS00108">
    <property type="entry name" value="PROTEIN_KINASE_ST"/>
    <property type="match status" value="1"/>
</dbReference>
<dbReference type="Pfam" id="PF00069">
    <property type="entry name" value="Pkinase"/>
    <property type="match status" value="1"/>
</dbReference>
<evidence type="ECO:0000313" key="13">
    <source>
        <dbReference type="Proteomes" id="UP000325577"/>
    </source>
</evidence>
<keyword evidence="2" id="KW-0723">Serine/threonine-protein kinase</keyword>
<feature type="region of interest" description="Disordered" evidence="10">
    <location>
        <begin position="456"/>
        <end position="498"/>
    </location>
</feature>
<feature type="region of interest" description="Disordered" evidence="10">
    <location>
        <begin position="367"/>
        <end position="444"/>
    </location>
</feature>
<feature type="compositionally biased region" description="Basic and acidic residues" evidence="10">
    <location>
        <begin position="180"/>
        <end position="209"/>
    </location>
</feature>
<dbReference type="SUPFAM" id="SSF56112">
    <property type="entry name" value="Protein kinase-like (PK-like)"/>
    <property type="match status" value="1"/>
</dbReference>
<evidence type="ECO:0000313" key="12">
    <source>
        <dbReference type="EMBL" id="KAA8529183.1"/>
    </source>
</evidence>
<evidence type="ECO:0000256" key="2">
    <source>
        <dbReference type="ARBA" id="ARBA00022527"/>
    </source>
</evidence>
<keyword evidence="5" id="KW-0418">Kinase</keyword>
<evidence type="ECO:0000256" key="9">
    <source>
        <dbReference type="SAM" id="Coils"/>
    </source>
</evidence>
<feature type="compositionally biased region" description="Basic residues" evidence="10">
    <location>
        <begin position="26"/>
        <end position="39"/>
    </location>
</feature>
<comment type="similarity">
    <text evidence="7">Belongs to the protein kinase superfamily. CMGC Ser/Thr protein kinase family.</text>
</comment>
<feature type="compositionally biased region" description="Basic and acidic residues" evidence="10">
    <location>
        <begin position="40"/>
        <end position="51"/>
    </location>
</feature>
<dbReference type="PANTHER" id="PTHR24058:SF103">
    <property type="entry name" value="SERINE_THREONINE-PROTEIN KINASE PRP4 HOMOLOG"/>
    <property type="match status" value="1"/>
</dbReference>
<dbReference type="EC" id="2.7.11.1" evidence="1"/>
<accession>A0A5J5ADX6</accession>
<dbReference type="EMBL" id="CM018044">
    <property type="protein sequence ID" value="KAA8529183.1"/>
    <property type="molecule type" value="Genomic_DNA"/>
</dbReference>
<feature type="region of interest" description="Disordered" evidence="10">
    <location>
        <begin position="619"/>
        <end position="638"/>
    </location>
</feature>
<feature type="domain" description="Protein kinase" evidence="11">
    <location>
        <begin position="692"/>
        <end position="986"/>
    </location>
</feature>
<gene>
    <name evidence="12" type="ORF">F0562_034018</name>
</gene>
<dbReference type="InterPro" id="IPR050494">
    <property type="entry name" value="Ser_Thr_dual-spec_kinase"/>
</dbReference>
<evidence type="ECO:0000259" key="11">
    <source>
        <dbReference type="PROSITE" id="PS50011"/>
    </source>
</evidence>
<keyword evidence="3" id="KW-0808">Transferase</keyword>